<gene>
    <name evidence="1" type="ORF">RDI58_002888</name>
</gene>
<proteinExistence type="predicted"/>
<evidence type="ECO:0000313" key="1">
    <source>
        <dbReference type="EMBL" id="KAK6805104.1"/>
    </source>
</evidence>
<dbReference type="EMBL" id="JBANQN010000001">
    <property type="protein sequence ID" value="KAK6805104.1"/>
    <property type="molecule type" value="Genomic_DNA"/>
</dbReference>
<name>A0AAN8U7F7_SOLBU</name>
<sequence>MIMLELPTHVVSEMYSNYDGNNVMSDTEWASTHVVSKFAGEEIAVAIDCLAIYERQISYIPILH</sequence>
<organism evidence="1 2">
    <name type="scientific">Solanum bulbocastanum</name>
    <name type="common">Wild potato</name>
    <dbReference type="NCBI Taxonomy" id="147425"/>
    <lineage>
        <taxon>Eukaryota</taxon>
        <taxon>Viridiplantae</taxon>
        <taxon>Streptophyta</taxon>
        <taxon>Embryophyta</taxon>
        <taxon>Tracheophyta</taxon>
        <taxon>Spermatophyta</taxon>
        <taxon>Magnoliopsida</taxon>
        <taxon>eudicotyledons</taxon>
        <taxon>Gunneridae</taxon>
        <taxon>Pentapetalae</taxon>
        <taxon>asterids</taxon>
        <taxon>lamiids</taxon>
        <taxon>Solanales</taxon>
        <taxon>Solanaceae</taxon>
        <taxon>Solanoideae</taxon>
        <taxon>Solaneae</taxon>
        <taxon>Solanum</taxon>
    </lineage>
</organism>
<evidence type="ECO:0000313" key="2">
    <source>
        <dbReference type="Proteomes" id="UP001371456"/>
    </source>
</evidence>
<dbReference type="AlphaFoldDB" id="A0AAN8U7F7"/>
<keyword evidence="2" id="KW-1185">Reference proteome</keyword>
<reference evidence="1 2" key="1">
    <citation type="submission" date="2024-02" db="EMBL/GenBank/DDBJ databases">
        <title>de novo genome assembly of Solanum bulbocastanum strain 11H21.</title>
        <authorList>
            <person name="Hosaka A.J."/>
        </authorList>
    </citation>
    <scope>NUCLEOTIDE SEQUENCE [LARGE SCALE GENOMIC DNA]</scope>
    <source>
        <tissue evidence="1">Young leaves</tissue>
    </source>
</reference>
<protein>
    <submittedName>
        <fullName evidence="1">Uncharacterized protein</fullName>
    </submittedName>
</protein>
<accession>A0AAN8U7F7</accession>
<dbReference type="Proteomes" id="UP001371456">
    <property type="component" value="Unassembled WGS sequence"/>
</dbReference>
<comment type="caution">
    <text evidence="1">The sequence shown here is derived from an EMBL/GenBank/DDBJ whole genome shotgun (WGS) entry which is preliminary data.</text>
</comment>